<evidence type="ECO:0008006" key="4">
    <source>
        <dbReference type="Google" id="ProtNLM"/>
    </source>
</evidence>
<feature type="region of interest" description="Disordered" evidence="1">
    <location>
        <begin position="129"/>
        <end position="163"/>
    </location>
</feature>
<accession>A0A067Q519</accession>
<dbReference type="SUPFAM" id="SSF54695">
    <property type="entry name" value="POZ domain"/>
    <property type="match status" value="1"/>
</dbReference>
<dbReference type="InterPro" id="IPR011333">
    <property type="entry name" value="SKP1/BTB/POZ_sf"/>
</dbReference>
<protein>
    <recommendedName>
        <fullName evidence="4">BTB domain-containing protein</fullName>
    </recommendedName>
</protein>
<evidence type="ECO:0000313" key="3">
    <source>
        <dbReference type="Proteomes" id="UP000027265"/>
    </source>
</evidence>
<reference evidence="3" key="1">
    <citation type="journal article" date="2014" name="Proc. Natl. Acad. Sci. U.S.A.">
        <title>Extensive sampling of basidiomycete genomes demonstrates inadequacy of the white-rot/brown-rot paradigm for wood decay fungi.</title>
        <authorList>
            <person name="Riley R."/>
            <person name="Salamov A.A."/>
            <person name="Brown D.W."/>
            <person name="Nagy L.G."/>
            <person name="Floudas D."/>
            <person name="Held B.W."/>
            <person name="Levasseur A."/>
            <person name="Lombard V."/>
            <person name="Morin E."/>
            <person name="Otillar R."/>
            <person name="Lindquist E.A."/>
            <person name="Sun H."/>
            <person name="LaButti K.M."/>
            <person name="Schmutz J."/>
            <person name="Jabbour D."/>
            <person name="Luo H."/>
            <person name="Baker S.E."/>
            <person name="Pisabarro A.G."/>
            <person name="Walton J.D."/>
            <person name="Blanchette R.A."/>
            <person name="Henrissat B."/>
            <person name="Martin F."/>
            <person name="Cullen D."/>
            <person name="Hibbett D.S."/>
            <person name="Grigoriev I.V."/>
        </authorList>
    </citation>
    <scope>NUCLEOTIDE SEQUENCE [LARGE SCALE GENOMIC DNA]</scope>
    <source>
        <strain evidence="3">MUCL 33604</strain>
    </source>
</reference>
<dbReference type="HOGENOM" id="CLU_043561_1_0_1"/>
<sequence>MGQLSDCILVITVWFKIRLDIPNVKPASVPLSIQNLLTHSLRDGAFIDTKFFVFSKRSESGRVGFPMPLYANSTLLQDKSAYFETLLSDHGFSESANVDIQSPFPANEEPFVDTYDYDSDSDLEVTEDEITPSLSRAAPSSVVRSVSSPRRTRPNEDSERSSTTKGKIIVIKDIAYNTWQSLLFFIYTGDIGFLPLTSERSRSRAEFLEKYYHDYPHRPPPCSPKSMYRLAEKLGFDELEKLAFDAIRVSVSEENIMEEAFSKFTARYRRVLEMQAELLHESYKSPKVLDAIPEKLREIVEGDAPHTLDIITTLFNNLAAH</sequence>
<feature type="compositionally biased region" description="Low complexity" evidence="1">
    <location>
        <begin position="132"/>
        <end position="149"/>
    </location>
</feature>
<dbReference type="STRING" id="933084.A0A067Q519"/>
<evidence type="ECO:0000256" key="1">
    <source>
        <dbReference type="SAM" id="MobiDB-lite"/>
    </source>
</evidence>
<organism evidence="2 3">
    <name type="scientific">Jaapia argillacea MUCL 33604</name>
    <dbReference type="NCBI Taxonomy" id="933084"/>
    <lineage>
        <taxon>Eukaryota</taxon>
        <taxon>Fungi</taxon>
        <taxon>Dikarya</taxon>
        <taxon>Basidiomycota</taxon>
        <taxon>Agaricomycotina</taxon>
        <taxon>Agaricomycetes</taxon>
        <taxon>Agaricomycetidae</taxon>
        <taxon>Jaapiales</taxon>
        <taxon>Jaapiaceae</taxon>
        <taxon>Jaapia</taxon>
    </lineage>
</organism>
<dbReference type="EMBL" id="KL197719">
    <property type="protein sequence ID" value="KDQ57691.1"/>
    <property type="molecule type" value="Genomic_DNA"/>
</dbReference>
<proteinExistence type="predicted"/>
<name>A0A067Q519_9AGAM</name>
<dbReference type="Proteomes" id="UP000027265">
    <property type="component" value="Unassembled WGS sequence"/>
</dbReference>
<dbReference type="InParanoid" id="A0A067Q519"/>
<dbReference type="OrthoDB" id="6359816at2759"/>
<gene>
    <name evidence="2" type="ORF">JAAARDRAFT_130011</name>
</gene>
<dbReference type="Gene3D" id="3.30.710.10">
    <property type="entry name" value="Potassium Channel Kv1.1, Chain A"/>
    <property type="match status" value="1"/>
</dbReference>
<evidence type="ECO:0000313" key="2">
    <source>
        <dbReference type="EMBL" id="KDQ57691.1"/>
    </source>
</evidence>
<dbReference type="AlphaFoldDB" id="A0A067Q519"/>
<dbReference type="PANTHER" id="PTHR24413">
    <property type="entry name" value="SPECKLE-TYPE POZ PROTEIN"/>
    <property type="match status" value="1"/>
</dbReference>
<feature type="compositionally biased region" description="Basic and acidic residues" evidence="1">
    <location>
        <begin position="153"/>
        <end position="162"/>
    </location>
</feature>
<keyword evidence="3" id="KW-1185">Reference proteome</keyword>